<reference evidence="3 4" key="1">
    <citation type="submission" date="2013-05" db="EMBL/GenBank/DDBJ databases">
        <title>Drechslerella stenobrocha genome reveals carnivorous origination and mechanical trapping mechanism of predatory fungi.</title>
        <authorList>
            <person name="Liu X."/>
            <person name="Zhang W."/>
            <person name="Liu K."/>
        </authorList>
    </citation>
    <scope>NUCLEOTIDE SEQUENCE [LARGE SCALE GENOMIC DNA]</scope>
    <source>
        <strain evidence="3 4">248</strain>
    </source>
</reference>
<evidence type="ECO:0000313" key="3">
    <source>
        <dbReference type="EMBL" id="EWC44950.1"/>
    </source>
</evidence>
<dbReference type="PANTHER" id="PTHR43201">
    <property type="entry name" value="ACYL-COA SYNTHETASE"/>
    <property type="match status" value="1"/>
</dbReference>
<organism evidence="3 4">
    <name type="scientific">Drechslerella stenobrocha 248</name>
    <dbReference type="NCBI Taxonomy" id="1043628"/>
    <lineage>
        <taxon>Eukaryota</taxon>
        <taxon>Fungi</taxon>
        <taxon>Dikarya</taxon>
        <taxon>Ascomycota</taxon>
        <taxon>Pezizomycotina</taxon>
        <taxon>Orbiliomycetes</taxon>
        <taxon>Orbiliales</taxon>
        <taxon>Orbiliaceae</taxon>
        <taxon>Drechslerella</taxon>
    </lineage>
</organism>
<dbReference type="InterPro" id="IPR020845">
    <property type="entry name" value="AMP-binding_CS"/>
</dbReference>
<gene>
    <name evidence="3" type="ORF">DRE_01009</name>
</gene>
<dbReference type="Proteomes" id="UP000024837">
    <property type="component" value="Unassembled WGS sequence"/>
</dbReference>
<feature type="domain" description="AMP-binding enzyme C-terminal" evidence="2">
    <location>
        <begin position="449"/>
        <end position="522"/>
    </location>
</feature>
<dbReference type="Pfam" id="PF00501">
    <property type="entry name" value="AMP-binding"/>
    <property type="match status" value="1"/>
</dbReference>
<accession>W7I7J7</accession>
<proteinExistence type="predicted"/>
<protein>
    <submittedName>
        <fullName evidence="3">Uncharacterized protein</fullName>
    </submittedName>
</protein>
<keyword evidence="4" id="KW-1185">Reference proteome</keyword>
<feature type="domain" description="AMP-dependent synthetase/ligase" evidence="1">
    <location>
        <begin position="22"/>
        <end position="393"/>
    </location>
</feature>
<dbReference type="OrthoDB" id="2962993at2759"/>
<dbReference type="CDD" id="cd05941">
    <property type="entry name" value="MCS"/>
    <property type="match status" value="1"/>
</dbReference>
<dbReference type="EMBL" id="KI966433">
    <property type="protein sequence ID" value="EWC44950.1"/>
    <property type="molecule type" value="Genomic_DNA"/>
</dbReference>
<dbReference type="PROSITE" id="PS00455">
    <property type="entry name" value="AMP_BINDING"/>
    <property type="match status" value="1"/>
</dbReference>
<name>W7I7J7_9PEZI</name>
<dbReference type="HOGENOM" id="CLU_000022_59_11_1"/>
<dbReference type="InterPro" id="IPR000873">
    <property type="entry name" value="AMP-dep_synth/lig_dom"/>
</dbReference>
<dbReference type="GO" id="GO:0031956">
    <property type="term" value="F:medium-chain fatty acid-CoA ligase activity"/>
    <property type="evidence" value="ECO:0007669"/>
    <property type="project" value="TreeGrafter"/>
</dbReference>
<dbReference type="GO" id="GO:0006631">
    <property type="term" value="P:fatty acid metabolic process"/>
    <property type="evidence" value="ECO:0007669"/>
    <property type="project" value="TreeGrafter"/>
</dbReference>
<dbReference type="InterPro" id="IPR025110">
    <property type="entry name" value="AMP-bd_C"/>
</dbReference>
<sequence length="537" mass="58679">MEAENPPNTRFAELAILFAARNHAAKTPGKPAVIDVKAGRAFKYFELLAGAAKVQRILVNALSVGGDLQEQRIAYLVPSGAVYVQIQWGIWATGGVAVPLCTTHPFHELEYAIADSKPSLVFLHRDFAHHKSAISSTFPLIQVLIVPESLLDDNVVLPAAIAPLNIDPSRRALIIYTSGTTSKPKGCVSTHANIAFQATSLINAWKYSPSDHIIHVLPLHHIHGIINGLTATLIAGGTVEMHPKFDASVVWKRWAAGNSTMFMAVPTVYSRLNAHFTQHIAGTDDESKAIEGAQRLRLVVSGSAALPMSVKTRFREITGQVLLERYGMSEIGMGMSCLYDNADGEGRPDGSVGWPLDGVRVRLVAENGEVIQDGSQTEGEIQIKGPNVFKEYWEKPEATAREFTEDGFFKTGDIAYRRDDGAYFVRGRSSVDIIKSGGYKVSALDVEREILSNIPDVKEVAVVGIPDDEWGEKVAAVLTMEAGKEELELKAFRDMLRSHLAPYKIPTLLAIIPRIERNAMGKVNKKQLAKDVWPSSA</sequence>
<dbReference type="SUPFAM" id="SSF56801">
    <property type="entry name" value="Acetyl-CoA synthetase-like"/>
    <property type="match status" value="1"/>
</dbReference>
<dbReference type="Gene3D" id="3.40.50.12780">
    <property type="entry name" value="N-terminal domain of ligase-like"/>
    <property type="match status" value="1"/>
</dbReference>
<dbReference type="AlphaFoldDB" id="W7I7J7"/>
<evidence type="ECO:0000259" key="2">
    <source>
        <dbReference type="Pfam" id="PF13193"/>
    </source>
</evidence>
<dbReference type="InterPro" id="IPR042099">
    <property type="entry name" value="ANL_N_sf"/>
</dbReference>
<evidence type="ECO:0000259" key="1">
    <source>
        <dbReference type="Pfam" id="PF00501"/>
    </source>
</evidence>
<dbReference type="InterPro" id="IPR045851">
    <property type="entry name" value="AMP-bd_C_sf"/>
</dbReference>
<dbReference type="PANTHER" id="PTHR43201:SF15">
    <property type="entry name" value="AMP BINDING ENZYME, PUTATIVE (AFU_ORTHOLOGUE AFUA_6G11340)-RELATED"/>
    <property type="match status" value="1"/>
</dbReference>
<dbReference type="Pfam" id="PF13193">
    <property type="entry name" value="AMP-binding_C"/>
    <property type="match status" value="1"/>
</dbReference>
<evidence type="ECO:0000313" key="4">
    <source>
        <dbReference type="Proteomes" id="UP000024837"/>
    </source>
</evidence>
<dbReference type="Gene3D" id="3.30.300.30">
    <property type="match status" value="1"/>
</dbReference>